<dbReference type="GO" id="GO:0051726">
    <property type="term" value="P:regulation of cell cycle"/>
    <property type="evidence" value="ECO:0007669"/>
    <property type="project" value="TreeGrafter"/>
</dbReference>
<dbReference type="Pfam" id="PF05965">
    <property type="entry name" value="FYRC"/>
    <property type="match status" value="1"/>
</dbReference>
<dbReference type="InterPro" id="IPR003888">
    <property type="entry name" value="FYrich_N"/>
</dbReference>
<protein>
    <submittedName>
        <fullName evidence="4">Uncharacterized protein</fullName>
    </submittedName>
</protein>
<dbReference type="Gene3D" id="3.30.160.360">
    <property type="match status" value="1"/>
</dbReference>
<proteinExistence type="predicted"/>
<dbReference type="EMBL" id="VOIH02000012">
    <property type="protein sequence ID" value="KAF3431610.1"/>
    <property type="molecule type" value="Genomic_DNA"/>
</dbReference>
<reference evidence="4" key="1">
    <citation type="submission" date="2020-03" db="EMBL/GenBank/DDBJ databases">
        <title>A high-quality chromosome-level genome assembly of a woody plant with both climbing and erect habits, Rhamnella rubrinervis.</title>
        <authorList>
            <person name="Lu Z."/>
            <person name="Yang Y."/>
            <person name="Zhu X."/>
            <person name="Sun Y."/>
        </authorList>
    </citation>
    <scope>NUCLEOTIDE SEQUENCE</scope>
    <source>
        <strain evidence="4">BYM</strain>
        <tissue evidence="4">Leaf</tissue>
    </source>
</reference>
<dbReference type="PANTHER" id="PTHR22715:SF1">
    <property type="entry name" value="DNA BINDING PROTEIN"/>
    <property type="match status" value="1"/>
</dbReference>
<dbReference type="InterPro" id="IPR036322">
    <property type="entry name" value="WD40_repeat_dom_sf"/>
</dbReference>
<organism evidence="4 5">
    <name type="scientific">Rhamnella rubrinervis</name>
    <dbReference type="NCBI Taxonomy" id="2594499"/>
    <lineage>
        <taxon>Eukaryota</taxon>
        <taxon>Viridiplantae</taxon>
        <taxon>Streptophyta</taxon>
        <taxon>Embryophyta</taxon>
        <taxon>Tracheophyta</taxon>
        <taxon>Spermatophyta</taxon>
        <taxon>Magnoliopsida</taxon>
        <taxon>eudicotyledons</taxon>
        <taxon>Gunneridae</taxon>
        <taxon>Pentapetalae</taxon>
        <taxon>rosids</taxon>
        <taxon>fabids</taxon>
        <taxon>Rosales</taxon>
        <taxon>Rhamnaceae</taxon>
        <taxon>rhamnoid group</taxon>
        <taxon>Rhamneae</taxon>
        <taxon>Rhamnella</taxon>
    </lineage>
</organism>
<dbReference type="SUPFAM" id="SSF50978">
    <property type="entry name" value="WD40 repeat-like"/>
    <property type="match status" value="1"/>
</dbReference>
<dbReference type="PROSITE" id="PS51543">
    <property type="entry name" value="FYRC"/>
    <property type="match status" value="1"/>
</dbReference>
<evidence type="ECO:0000256" key="1">
    <source>
        <dbReference type="ARBA" id="ARBA00004123"/>
    </source>
</evidence>
<dbReference type="PROSITE" id="PS51542">
    <property type="entry name" value="FYRN"/>
    <property type="match status" value="1"/>
</dbReference>
<keyword evidence="5" id="KW-1185">Reference proteome</keyword>
<keyword evidence="2" id="KW-0539">Nucleus</keyword>
<evidence type="ECO:0000256" key="2">
    <source>
        <dbReference type="ARBA" id="ARBA00023242"/>
    </source>
</evidence>
<feature type="region of interest" description="Disordered" evidence="3">
    <location>
        <begin position="220"/>
        <end position="239"/>
    </location>
</feature>
<evidence type="ECO:0000313" key="5">
    <source>
        <dbReference type="Proteomes" id="UP000796880"/>
    </source>
</evidence>
<sequence>MKKAKVDEDKPDGLEIASIGSLYSGTWDKKYWSSSRGKDRYPYPVGYQAVRAHNGGTYKMEIQEGPKGPLFLVSSADGYSCSGQTPDIAWEKFQKKFGPGVKIWHGKRFTCKIDGVEFFGFNNPLVQRLLRELVANVNGTAERNLSSSCNLDSKAVIDSRSPDVCTYPDLVANLARPQITGKRSKRHEIINAKCATGANLKRPRSRDITYVAKASNSTENLTKSNDSCKHPASLPPTVNLPVQEEKKNHLSEDGYPLNSVYASYLLKENTSPAQEARTLIDSGNCKSTGVVRGLPMEEKPSDRFQDTEVGEFTFPIQVKHEDSTNLKHCEDNTSASAPSIWDKRTNSMKEELTAVDIVISKGLATGCHLEEVGTSNSSENSEKGDFDSVGQEMAKSMMTFLLPQAIPLLKKASKKNKASASPSEVFPSVMLAENKDVEKEEETNIQSPDLGSVAPSRSAILENLVGHQCAEYSFNHRLPSDNAEDGQTSFNNETCSHNNRVCVGVDKRNKSLGCHLETSGSRSVFCYDVHIDSSGIHQEADVCISESLPTCTSSHKGDLVEKIKDACVNMHENSVGVLITSGEKSLKTAPDDTEETGNVSFSQVPNLVYSRRKGQHQTTSLKKGKCTGPLSESIICRSFEESSVSEAYPATGTLLALKTLQMDTSGEKSHKRDLLNAEAQLSGQSRGLNVNNPTMDSESLPNNMASAVWQDKKSQVRFDEEVVGHRKPIVSNISMSAQKQGTSFTSSTSIAKGVPCSLDLKPQNMEMKNKLVGIFELVGCYLHPFPVLSVLLSSRGNEIHICVLCGFLVDKDRTLIVYKIAAKEPTVGFPSFVGHTSVTLPVLKDYFGREIALERSGLQFTPDGQCLVLLDSIKTPSCRLGRITCLCSECALDNSEENAVKIVKVKVGYVSVVAKLRSVDRLNCLLVCEPNHLVAVGESGRLHLWVMNSAWSVERDKTILPANNCISPGIVELKSIPKCAHLVIGHNGLGEFSLWDISKRILVSKFSASSSSICEFFPVGWFSWQRKGPFGDSNVEENVNRMMAAANMWFSEQTKNHSFLPLEEEDTAVWLLVSVMSDSDIANGYISGNSQTNLVGWWGLALLVNNMVILGNALDPRAAAVGASAGHGIIGTCDGLVYAWEMSTGTKLGTMHHFKGGSVSCIAADDSILGAVAVASSEGHLLVYQHSQKNIAK</sequence>
<comment type="subcellular location">
    <subcellularLocation>
        <location evidence="1">Nucleus</location>
    </subcellularLocation>
</comment>
<name>A0A8K0DPN6_9ROSA</name>
<dbReference type="GO" id="GO:0005634">
    <property type="term" value="C:nucleus"/>
    <property type="evidence" value="ECO:0007669"/>
    <property type="project" value="UniProtKB-SubCell"/>
</dbReference>
<evidence type="ECO:0000313" key="4">
    <source>
        <dbReference type="EMBL" id="KAF3431610.1"/>
    </source>
</evidence>
<comment type="caution">
    <text evidence="4">The sequence shown here is derived from an EMBL/GenBank/DDBJ whole genome shotgun (WGS) entry which is preliminary data.</text>
</comment>
<gene>
    <name evidence="4" type="ORF">FNV43_RR26341</name>
</gene>
<dbReference type="InterPro" id="IPR015943">
    <property type="entry name" value="WD40/YVTN_repeat-like_dom_sf"/>
</dbReference>
<dbReference type="GO" id="GO:0140993">
    <property type="term" value="F:histone modifying activity"/>
    <property type="evidence" value="ECO:0007669"/>
    <property type="project" value="UniProtKB-ARBA"/>
</dbReference>
<evidence type="ECO:0000256" key="3">
    <source>
        <dbReference type="SAM" id="MobiDB-lite"/>
    </source>
</evidence>
<dbReference type="OrthoDB" id="1928087at2759"/>
<dbReference type="GO" id="GO:0048731">
    <property type="term" value="P:system development"/>
    <property type="evidence" value="ECO:0007669"/>
    <property type="project" value="UniProtKB-ARBA"/>
</dbReference>
<dbReference type="InterPro" id="IPR040092">
    <property type="entry name" value="TBRG1"/>
</dbReference>
<accession>A0A8K0DPN6</accession>
<dbReference type="Proteomes" id="UP000796880">
    <property type="component" value="Unassembled WGS sequence"/>
</dbReference>
<dbReference type="PANTHER" id="PTHR22715">
    <property type="entry name" value="TRANSFORMING GROWTH FACTOR BETA REGULATED GENE 1"/>
    <property type="match status" value="1"/>
</dbReference>
<dbReference type="AlphaFoldDB" id="A0A8K0DPN6"/>
<dbReference type="Gene3D" id="2.130.10.10">
    <property type="entry name" value="YVTN repeat-like/Quinoprotein amine dehydrogenase"/>
    <property type="match status" value="1"/>
</dbReference>
<dbReference type="InterPro" id="IPR003889">
    <property type="entry name" value="FYrich_C"/>
</dbReference>